<evidence type="ECO:0000313" key="7">
    <source>
        <dbReference type="EMBL" id="CAD8698445.1"/>
    </source>
</evidence>
<dbReference type="GO" id="GO:0008270">
    <property type="term" value="F:zinc ion binding"/>
    <property type="evidence" value="ECO:0007669"/>
    <property type="project" value="UniProtKB-KW"/>
</dbReference>
<evidence type="ECO:0000256" key="4">
    <source>
        <dbReference type="PROSITE-ProRule" id="PRU00134"/>
    </source>
</evidence>
<dbReference type="AlphaFoldDB" id="A0A7S0S731"/>
<dbReference type="PROSITE" id="PS50865">
    <property type="entry name" value="ZF_MYND_2"/>
    <property type="match status" value="1"/>
</dbReference>
<reference evidence="7" key="1">
    <citation type="submission" date="2021-01" db="EMBL/GenBank/DDBJ databases">
        <authorList>
            <person name="Corre E."/>
            <person name="Pelletier E."/>
            <person name="Niang G."/>
            <person name="Scheremetjew M."/>
            <person name="Finn R."/>
            <person name="Kale V."/>
            <person name="Holt S."/>
            <person name="Cochrane G."/>
            <person name="Meng A."/>
            <person name="Brown T."/>
            <person name="Cohen L."/>
        </authorList>
    </citation>
    <scope>NUCLEOTIDE SEQUENCE</scope>
    <source>
        <strain evidence="7">SL-175</strain>
    </source>
</reference>
<organism evidence="7">
    <name type="scientific">Mantoniella antarctica</name>
    <dbReference type="NCBI Taxonomy" id="81844"/>
    <lineage>
        <taxon>Eukaryota</taxon>
        <taxon>Viridiplantae</taxon>
        <taxon>Chlorophyta</taxon>
        <taxon>Mamiellophyceae</taxon>
        <taxon>Mamiellales</taxon>
        <taxon>Mamiellaceae</taxon>
        <taxon>Mantoniella</taxon>
    </lineage>
</organism>
<evidence type="ECO:0000259" key="6">
    <source>
        <dbReference type="PROSITE" id="PS50865"/>
    </source>
</evidence>
<evidence type="ECO:0000256" key="1">
    <source>
        <dbReference type="ARBA" id="ARBA00022723"/>
    </source>
</evidence>
<accession>A0A7S0S731</accession>
<name>A0A7S0S731_9CHLO</name>
<evidence type="ECO:0000256" key="3">
    <source>
        <dbReference type="ARBA" id="ARBA00022833"/>
    </source>
</evidence>
<proteinExistence type="predicted"/>
<protein>
    <recommendedName>
        <fullName evidence="6">MYND-type domain-containing protein</fullName>
    </recommendedName>
</protein>
<dbReference type="PROSITE" id="PS01360">
    <property type="entry name" value="ZF_MYND_1"/>
    <property type="match status" value="1"/>
</dbReference>
<sequence length="140" mass="15571">MLDVTGAACHACGELSAGKKFNRCARCKMVSYCSKDCQVRSWKSAHKAECRSNHDFRNGDLVLIHDTTDLFGSDGMTTHEFREAHHDGMAVVAMVVQEVLERSGMWLLELDHGGEWGSAKVPAGKMRRLPPQPRTFNPNP</sequence>
<keyword evidence="1" id="KW-0479">Metal-binding</keyword>
<feature type="region of interest" description="Disordered" evidence="5">
    <location>
        <begin position="121"/>
        <end position="140"/>
    </location>
</feature>
<dbReference type="Gene3D" id="6.10.140.2220">
    <property type="match status" value="1"/>
</dbReference>
<evidence type="ECO:0000256" key="2">
    <source>
        <dbReference type="ARBA" id="ARBA00022771"/>
    </source>
</evidence>
<feature type="domain" description="MYND-type" evidence="6">
    <location>
        <begin position="9"/>
        <end position="50"/>
    </location>
</feature>
<evidence type="ECO:0000256" key="5">
    <source>
        <dbReference type="SAM" id="MobiDB-lite"/>
    </source>
</evidence>
<keyword evidence="2 4" id="KW-0863">Zinc-finger</keyword>
<keyword evidence="3" id="KW-0862">Zinc</keyword>
<dbReference type="EMBL" id="HBFC01002185">
    <property type="protein sequence ID" value="CAD8698445.1"/>
    <property type="molecule type" value="Transcribed_RNA"/>
</dbReference>
<dbReference type="InterPro" id="IPR002893">
    <property type="entry name" value="Znf_MYND"/>
</dbReference>
<dbReference type="Pfam" id="PF01753">
    <property type="entry name" value="zf-MYND"/>
    <property type="match status" value="1"/>
</dbReference>
<gene>
    <name evidence="7" type="ORF">MANT1106_LOCUS1126</name>
</gene>
<dbReference type="SUPFAM" id="SSF144232">
    <property type="entry name" value="HIT/MYND zinc finger-like"/>
    <property type="match status" value="1"/>
</dbReference>